<dbReference type="InterPro" id="IPR014710">
    <property type="entry name" value="RmlC-like_jellyroll"/>
</dbReference>
<dbReference type="InterPro" id="IPR050807">
    <property type="entry name" value="TransReg_Diox_bact_type"/>
</dbReference>
<reference evidence="3" key="1">
    <citation type="submission" date="2020-05" db="EMBL/GenBank/DDBJ databases">
        <authorList>
            <person name="Chiriac C."/>
            <person name="Salcher M."/>
            <person name="Ghai R."/>
            <person name="Kavagutti S V."/>
        </authorList>
    </citation>
    <scope>NUCLEOTIDE SEQUENCE</scope>
</reference>
<protein>
    <submittedName>
        <fullName evidence="3">Unannotated protein</fullName>
    </submittedName>
</protein>
<sequence>MTVTVPEAPTLGAEIRRRRLDAGLTLVQLADLARLSQPFLSQIENERAQPSMDSLARIARALGTTPQSLFTPPAPPDTAVAVVRASDVPGGVPTYRPLVAGDAPFHVVEFTELPFDFVDAWTHEGFEAAYVVRGRVEVDVGGTITRLGAGDSMSYDARLPHRHRSIGRRAARLLLIETSARHPHL</sequence>
<dbReference type="InterPro" id="IPR013096">
    <property type="entry name" value="Cupin_2"/>
</dbReference>
<organism evidence="3">
    <name type="scientific">freshwater metagenome</name>
    <dbReference type="NCBI Taxonomy" id="449393"/>
    <lineage>
        <taxon>unclassified sequences</taxon>
        <taxon>metagenomes</taxon>
        <taxon>ecological metagenomes</taxon>
    </lineage>
</organism>
<dbReference type="PANTHER" id="PTHR46797">
    <property type="entry name" value="HTH-TYPE TRANSCRIPTIONAL REGULATOR"/>
    <property type="match status" value="1"/>
</dbReference>
<dbReference type="CDD" id="cd02209">
    <property type="entry name" value="cupin_XRE_C"/>
    <property type="match status" value="1"/>
</dbReference>
<dbReference type="Pfam" id="PF07883">
    <property type="entry name" value="Cupin_2"/>
    <property type="match status" value="1"/>
</dbReference>
<gene>
    <name evidence="3" type="ORF">UFOPK1493_01608</name>
</gene>
<dbReference type="GO" id="GO:0003677">
    <property type="term" value="F:DNA binding"/>
    <property type="evidence" value="ECO:0007669"/>
    <property type="project" value="UniProtKB-KW"/>
</dbReference>
<keyword evidence="1" id="KW-0238">DNA-binding</keyword>
<dbReference type="CDD" id="cd00093">
    <property type="entry name" value="HTH_XRE"/>
    <property type="match status" value="1"/>
</dbReference>
<dbReference type="SMART" id="SM00530">
    <property type="entry name" value="HTH_XRE"/>
    <property type="match status" value="1"/>
</dbReference>
<dbReference type="Gene3D" id="2.60.120.10">
    <property type="entry name" value="Jelly Rolls"/>
    <property type="match status" value="1"/>
</dbReference>
<dbReference type="InterPro" id="IPR011051">
    <property type="entry name" value="RmlC_Cupin_sf"/>
</dbReference>
<dbReference type="Gene3D" id="1.10.260.40">
    <property type="entry name" value="lambda repressor-like DNA-binding domains"/>
    <property type="match status" value="1"/>
</dbReference>
<evidence type="ECO:0000259" key="2">
    <source>
        <dbReference type="PROSITE" id="PS50943"/>
    </source>
</evidence>
<dbReference type="Pfam" id="PF01381">
    <property type="entry name" value="HTH_3"/>
    <property type="match status" value="1"/>
</dbReference>
<dbReference type="GO" id="GO:0003700">
    <property type="term" value="F:DNA-binding transcription factor activity"/>
    <property type="evidence" value="ECO:0007669"/>
    <property type="project" value="TreeGrafter"/>
</dbReference>
<dbReference type="AlphaFoldDB" id="A0A6J6D5U9"/>
<proteinExistence type="predicted"/>
<dbReference type="InterPro" id="IPR001387">
    <property type="entry name" value="Cro/C1-type_HTH"/>
</dbReference>
<dbReference type="SUPFAM" id="SSF47413">
    <property type="entry name" value="lambda repressor-like DNA-binding domains"/>
    <property type="match status" value="1"/>
</dbReference>
<evidence type="ECO:0000256" key="1">
    <source>
        <dbReference type="ARBA" id="ARBA00023125"/>
    </source>
</evidence>
<dbReference type="GO" id="GO:0005829">
    <property type="term" value="C:cytosol"/>
    <property type="evidence" value="ECO:0007669"/>
    <property type="project" value="TreeGrafter"/>
</dbReference>
<accession>A0A6J6D5U9</accession>
<feature type="domain" description="HTH cro/C1-type" evidence="2">
    <location>
        <begin position="15"/>
        <end position="69"/>
    </location>
</feature>
<dbReference type="EMBL" id="CAEZSR010000051">
    <property type="protein sequence ID" value="CAB4558706.1"/>
    <property type="molecule type" value="Genomic_DNA"/>
</dbReference>
<dbReference type="SUPFAM" id="SSF51182">
    <property type="entry name" value="RmlC-like cupins"/>
    <property type="match status" value="1"/>
</dbReference>
<name>A0A6J6D5U9_9ZZZZ</name>
<dbReference type="PROSITE" id="PS50943">
    <property type="entry name" value="HTH_CROC1"/>
    <property type="match status" value="1"/>
</dbReference>
<evidence type="ECO:0000313" key="3">
    <source>
        <dbReference type="EMBL" id="CAB4558706.1"/>
    </source>
</evidence>
<dbReference type="PANTHER" id="PTHR46797:SF1">
    <property type="entry name" value="METHYLPHOSPHONATE SYNTHASE"/>
    <property type="match status" value="1"/>
</dbReference>
<dbReference type="InterPro" id="IPR010982">
    <property type="entry name" value="Lambda_DNA-bd_dom_sf"/>
</dbReference>